<evidence type="ECO:0000313" key="1">
    <source>
        <dbReference type="EMBL" id="GBL80981.1"/>
    </source>
</evidence>
<evidence type="ECO:0000313" key="2">
    <source>
        <dbReference type="Proteomes" id="UP000499080"/>
    </source>
</evidence>
<organism evidence="1 2">
    <name type="scientific">Araneus ventricosus</name>
    <name type="common">Orbweaver spider</name>
    <name type="synonym">Epeira ventricosa</name>
    <dbReference type="NCBI Taxonomy" id="182803"/>
    <lineage>
        <taxon>Eukaryota</taxon>
        <taxon>Metazoa</taxon>
        <taxon>Ecdysozoa</taxon>
        <taxon>Arthropoda</taxon>
        <taxon>Chelicerata</taxon>
        <taxon>Arachnida</taxon>
        <taxon>Araneae</taxon>
        <taxon>Araneomorphae</taxon>
        <taxon>Entelegynae</taxon>
        <taxon>Araneoidea</taxon>
        <taxon>Araneidae</taxon>
        <taxon>Araneus</taxon>
    </lineage>
</organism>
<dbReference type="EMBL" id="BGPR01000024">
    <property type="protein sequence ID" value="GBL80981.1"/>
    <property type="molecule type" value="Genomic_DNA"/>
</dbReference>
<dbReference type="AlphaFoldDB" id="A0A4Y2AM64"/>
<keyword evidence="2" id="KW-1185">Reference proteome</keyword>
<accession>A0A4Y2AM64</accession>
<sequence>MMVQVTELLNDGFLDFGIGSEMATCRVLIQQSEELKISCCETPAVGRVFQCLCGGRAIWCTDGPYASATMVTMWKMYQCLFTFIYLFDFVNKSFISEDLLPYVLNHLRIYT</sequence>
<protein>
    <submittedName>
        <fullName evidence="1">Uncharacterized protein</fullName>
    </submittedName>
</protein>
<comment type="caution">
    <text evidence="1">The sequence shown here is derived from an EMBL/GenBank/DDBJ whole genome shotgun (WGS) entry which is preliminary data.</text>
</comment>
<reference evidence="1 2" key="1">
    <citation type="journal article" date="2019" name="Sci. Rep.">
        <title>Orb-weaving spider Araneus ventricosus genome elucidates the spidroin gene catalogue.</title>
        <authorList>
            <person name="Kono N."/>
            <person name="Nakamura H."/>
            <person name="Ohtoshi R."/>
            <person name="Moran D.A.P."/>
            <person name="Shinohara A."/>
            <person name="Yoshida Y."/>
            <person name="Fujiwara M."/>
            <person name="Mori M."/>
            <person name="Tomita M."/>
            <person name="Arakawa K."/>
        </authorList>
    </citation>
    <scope>NUCLEOTIDE SEQUENCE [LARGE SCALE GENOMIC DNA]</scope>
</reference>
<proteinExistence type="predicted"/>
<name>A0A4Y2AM64_ARAVE</name>
<dbReference type="Proteomes" id="UP000499080">
    <property type="component" value="Unassembled WGS sequence"/>
</dbReference>
<gene>
    <name evidence="1" type="ORF">AVEN_83074_1</name>
</gene>